<sequence length="60" mass="7061">MIESFDVLEVLFKLHKGSFKFWLVFKKLVSLMEIGKQVFVKKIKFLHHEVSGQAVFFSVD</sequence>
<organism evidence="1 2">
    <name type="scientific">Fulvivirga imtechensis AK7</name>
    <dbReference type="NCBI Taxonomy" id="1237149"/>
    <lineage>
        <taxon>Bacteria</taxon>
        <taxon>Pseudomonadati</taxon>
        <taxon>Bacteroidota</taxon>
        <taxon>Cytophagia</taxon>
        <taxon>Cytophagales</taxon>
        <taxon>Fulvivirgaceae</taxon>
        <taxon>Fulvivirga</taxon>
    </lineage>
</organism>
<gene>
    <name evidence="1" type="ORF">C900_05761</name>
</gene>
<keyword evidence="2" id="KW-1185">Reference proteome</keyword>
<dbReference type="EMBL" id="AMZN01000009">
    <property type="protein sequence ID" value="ELR73126.1"/>
    <property type="molecule type" value="Genomic_DNA"/>
</dbReference>
<dbReference type="Proteomes" id="UP000011135">
    <property type="component" value="Unassembled WGS sequence"/>
</dbReference>
<name>L8JVP3_9BACT</name>
<evidence type="ECO:0000313" key="2">
    <source>
        <dbReference type="Proteomes" id="UP000011135"/>
    </source>
</evidence>
<proteinExistence type="predicted"/>
<evidence type="ECO:0000313" key="1">
    <source>
        <dbReference type="EMBL" id="ELR73126.1"/>
    </source>
</evidence>
<protein>
    <submittedName>
        <fullName evidence="1">Uncharacterized protein</fullName>
    </submittedName>
</protein>
<reference evidence="1 2" key="1">
    <citation type="submission" date="2012-12" db="EMBL/GenBank/DDBJ databases">
        <title>Genome assembly of Fulvivirga imtechensis AK7.</title>
        <authorList>
            <person name="Nupur N."/>
            <person name="Khatri I."/>
            <person name="Kumar R."/>
            <person name="Subramanian S."/>
            <person name="Pinnaka A."/>
        </authorList>
    </citation>
    <scope>NUCLEOTIDE SEQUENCE [LARGE SCALE GENOMIC DNA]</scope>
    <source>
        <strain evidence="1 2">AK7</strain>
    </source>
</reference>
<dbReference type="STRING" id="1237149.C900_05761"/>
<accession>L8JVP3</accession>
<comment type="caution">
    <text evidence="1">The sequence shown here is derived from an EMBL/GenBank/DDBJ whole genome shotgun (WGS) entry which is preliminary data.</text>
</comment>
<dbReference type="AlphaFoldDB" id="L8JVP3"/>